<dbReference type="InterPro" id="IPR015943">
    <property type="entry name" value="WD40/YVTN_repeat-like_dom_sf"/>
</dbReference>
<dbReference type="AlphaFoldDB" id="A0A1D3CXD7"/>
<dbReference type="InterPro" id="IPR036322">
    <property type="entry name" value="WD40_repeat_dom_sf"/>
</dbReference>
<dbReference type="VEuPathDB" id="ToxoDB:LOC34620519"/>
<evidence type="ECO:0000256" key="3">
    <source>
        <dbReference type="ARBA" id="ARBA00023123"/>
    </source>
</evidence>
<dbReference type="GO" id="GO:0016020">
    <property type="term" value="C:membrane"/>
    <property type="evidence" value="ECO:0007669"/>
    <property type="project" value="TreeGrafter"/>
</dbReference>
<reference evidence="10 11" key="1">
    <citation type="journal article" date="2016" name="BMC Genomics">
        <title>Comparative genomics reveals Cyclospora cayetanensis possesses coccidia-like metabolism and invasion components but unique surface antigens.</title>
        <authorList>
            <person name="Liu S."/>
            <person name="Wang L."/>
            <person name="Zheng H."/>
            <person name="Xu Z."/>
            <person name="Roellig D.M."/>
            <person name="Li N."/>
            <person name="Frace M.A."/>
            <person name="Tang K."/>
            <person name="Arrowood M.J."/>
            <person name="Moss D.M."/>
            <person name="Zhang L."/>
            <person name="Feng Y."/>
            <person name="Xiao L."/>
        </authorList>
    </citation>
    <scope>NUCLEOTIDE SEQUENCE [LARGE SCALE GENOMIC DNA]</scope>
    <source>
        <strain evidence="10 11">CHN_HEN01</strain>
    </source>
</reference>
<sequence length="1215" mass="133898">MLVAIECQVETGGVYTLSPSAAAGAAAAAGAGAGDAEGAVDAFLTLNMSAYESREHFKFLTCSSCYQLQGVDDVEAFDATLTAMRTLGIPQQSIQDVCDVVAAVLCLGNVSFTALDSDTEASDVSAAALPYLEKAAKMLGVEPEALKEAMCYRTIKTARESLRKPMRQEEATEMRCALSAAAEKKPIGPASSKKKSFSQDLLFCGVLDIFGFECFPHNSFEQLCINFANERLQQFFNSFVFLCEEQLYQKEQIHWCPLDFPNNADCVALLQDKYQGVFALLDEECVVPGGSNRGYSLKLAKKEQLHTLMETIGETSPHFIRCIKPNPQNLPDVFHRPSVNEQLRYGGPPGAPPQGGPQGATWAVGATLCFFKRECFELLSSALVTKRAAASTRIQACFRGFQQRKAYMGLRRDTVIIQRAVREWLQRRERERQHRNEMAIKIQNFMKMVGQRKKYLRVLRGIVRLQALVRGRKARAVSLCLRENRAAALIQASWRMKQQRQSFTKLKKAAILAQLRWKRLLAIRQLRHLKAEARDVAGLVKLVQARADELQKQLQQAKKEVADLKAELKANAGPANVGKRELLKALVEKLGDRHALQQLQAPAEAEGSFEQLVKVKEPGGPRLVCLCFTYDGSPQCLEVLRQRVQQSFVVCLVFDPLRQSTYNACLSLLRGTALPAIKEAQSPELPGTQVFFIENNWGASASRDLIEVDIQTARDAVASLGCHYKALMHLSSLYDDLRPWLQTLAAYRRSKPEALRPLNSSKSQSFSPSQGLLSGGGLLRSSGSFPAALVDTIRSFIATGKGSYEATKRSIRISQELQFLLPSVPVADNQMPVLQGPCDGVVPVVEVVPTQLEEREAVTCLTFGAERERRDFILLAVARKNGYVVVYRCYRTNIEKEALDPHDVRSLNADENSIPGEAKPRHVKVNRASPLPETLDKITVHSEMVGHVRAVTSMFFSLLEDFLVTTSIDLTIRFWAVDSGANVKVFADSAAPLAAALLPFNPSVFIASNSNSLLRLVCSNTGKVLQKMKMESEVRAIRFDDTGLFCFAGNKAGQLCVLEASDNATLTYKYKLNISKGAITCITFVPSRSPRERPLVIANCCDSNVAVVECVYGMENGSLSNLQVCRRLKMQHELLPLRNCFLPTGGGWLVSGCEDMSVFCFPLREHASAKSGFHLSRHSNAVLAVAVNAQSTLLASADSGGTVILWRRLAATNAT</sequence>
<evidence type="ECO:0000259" key="9">
    <source>
        <dbReference type="PROSITE" id="PS51456"/>
    </source>
</evidence>
<evidence type="ECO:0000256" key="6">
    <source>
        <dbReference type="PROSITE-ProRule" id="PRU00221"/>
    </source>
</evidence>
<dbReference type="PRINTS" id="PR00193">
    <property type="entry name" value="MYOSINHEAVY"/>
</dbReference>
<dbReference type="Gene3D" id="1.20.58.530">
    <property type="match status" value="2"/>
</dbReference>
<dbReference type="InterPro" id="IPR000048">
    <property type="entry name" value="IQ_motif_EF-hand-BS"/>
</dbReference>
<dbReference type="GO" id="GO:0051015">
    <property type="term" value="F:actin filament binding"/>
    <property type="evidence" value="ECO:0007669"/>
    <property type="project" value="TreeGrafter"/>
</dbReference>
<evidence type="ECO:0000313" key="11">
    <source>
        <dbReference type="Proteomes" id="UP000095192"/>
    </source>
</evidence>
<dbReference type="Pfam" id="PF00063">
    <property type="entry name" value="Myosin_head"/>
    <property type="match status" value="1"/>
</dbReference>
<dbReference type="GO" id="GO:0000146">
    <property type="term" value="F:microfilament motor activity"/>
    <property type="evidence" value="ECO:0007669"/>
    <property type="project" value="TreeGrafter"/>
</dbReference>
<organism evidence="10 11">
    <name type="scientific">Cyclospora cayetanensis</name>
    <dbReference type="NCBI Taxonomy" id="88456"/>
    <lineage>
        <taxon>Eukaryota</taxon>
        <taxon>Sar</taxon>
        <taxon>Alveolata</taxon>
        <taxon>Apicomplexa</taxon>
        <taxon>Conoidasida</taxon>
        <taxon>Coccidia</taxon>
        <taxon>Eucoccidiorida</taxon>
        <taxon>Eimeriorina</taxon>
        <taxon>Eimeriidae</taxon>
        <taxon>Cyclospora</taxon>
    </lineage>
</organism>
<evidence type="ECO:0000256" key="5">
    <source>
        <dbReference type="ARBA" id="ARBA00023203"/>
    </source>
</evidence>
<dbReference type="Gene3D" id="1.10.10.820">
    <property type="match status" value="1"/>
</dbReference>
<feature type="repeat" description="WD" evidence="6">
    <location>
        <begin position="1175"/>
        <end position="1206"/>
    </location>
</feature>
<dbReference type="Gene3D" id="3.40.850.10">
    <property type="entry name" value="Kinesin motor domain"/>
    <property type="match status" value="2"/>
</dbReference>
<keyword evidence="11" id="KW-1185">Reference proteome</keyword>
<dbReference type="Proteomes" id="UP000095192">
    <property type="component" value="Unassembled WGS sequence"/>
</dbReference>
<dbReference type="EMBL" id="JROU02001602">
    <property type="protein sequence ID" value="OEH75849.1"/>
    <property type="molecule type" value="Genomic_DNA"/>
</dbReference>
<comment type="similarity">
    <text evidence="7">Belongs to the TRAFAC class myosin-kinesin ATPase superfamily. Myosin family.</text>
</comment>
<dbReference type="InParanoid" id="A0A1D3CXD7"/>
<dbReference type="SMART" id="SM00242">
    <property type="entry name" value="MYSc"/>
    <property type="match status" value="1"/>
</dbReference>
<feature type="coiled-coil region" evidence="8">
    <location>
        <begin position="540"/>
        <end position="571"/>
    </location>
</feature>
<dbReference type="Pfam" id="PF00400">
    <property type="entry name" value="WD40"/>
    <property type="match status" value="2"/>
</dbReference>
<evidence type="ECO:0000313" key="10">
    <source>
        <dbReference type="EMBL" id="OEH75849.1"/>
    </source>
</evidence>
<dbReference type="SUPFAM" id="SSF52540">
    <property type="entry name" value="P-loop containing nucleoside triphosphate hydrolases"/>
    <property type="match status" value="2"/>
</dbReference>
<keyword evidence="8" id="KW-0175">Coiled coil</keyword>
<proteinExistence type="inferred from homology"/>
<dbReference type="SUPFAM" id="SSF50978">
    <property type="entry name" value="WD40 repeat-like"/>
    <property type="match status" value="1"/>
</dbReference>
<dbReference type="GO" id="GO:0007015">
    <property type="term" value="P:actin filament organization"/>
    <property type="evidence" value="ECO:0007669"/>
    <property type="project" value="TreeGrafter"/>
</dbReference>
<keyword evidence="2" id="KW-0067">ATP-binding</keyword>
<dbReference type="VEuPathDB" id="ToxoDB:LOC34619515"/>
<dbReference type="GO" id="GO:0005524">
    <property type="term" value="F:ATP binding"/>
    <property type="evidence" value="ECO:0007669"/>
    <property type="project" value="UniProtKB-KW"/>
</dbReference>
<dbReference type="InterPro" id="IPR027417">
    <property type="entry name" value="P-loop_NTPase"/>
</dbReference>
<dbReference type="PROSITE" id="PS50082">
    <property type="entry name" value="WD_REPEATS_2"/>
    <property type="match status" value="2"/>
</dbReference>
<dbReference type="PANTHER" id="PTHR13140:SF706">
    <property type="entry name" value="DILUTE CLASS UNCONVENTIONAL MYOSIN, ISOFORM C"/>
    <property type="match status" value="1"/>
</dbReference>
<evidence type="ECO:0000256" key="4">
    <source>
        <dbReference type="ARBA" id="ARBA00023175"/>
    </source>
</evidence>
<keyword evidence="6" id="KW-0853">WD repeat</keyword>
<feature type="repeat" description="WD" evidence="6">
    <location>
        <begin position="944"/>
        <end position="985"/>
    </location>
</feature>
<feature type="domain" description="Myosin motor" evidence="9">
    <location>
        <begin position="1"/>
        <end position="291"/>
    </location>
</feature>
<dbReference type="GO" id="GO:0005737">
    <property type="term" value="C:cytoplasm"/>
    <property type="evidence" value="ECO:0007669"/>
    <property type="project" value="TreeGrafter"/>
</dbReference>
<comment type="caution">
    <text evidence="7">Lacks conserved residue(s) required for the propagation of feature annotation.</text>
</comment>
<dbReference type="Gene3D" id="1.20.5.190">
    <property type="match status" value="3"/>
</dbReference>
<dbReference type="Gene3D" id="1.20.120.720">
    <property type="entry name" value="Myosin VI head, motor domain, U50 subdomain"/>
    <property type="match status" value="1"/>
</dbReference>
<dbReference type="Pfam" id="PF00612">
    <property type="entry name" value="IQ"/>
    <property type="match status" value="2"/>
</dbReference>
<evidence type="ECO:0000256" key="1">
    <source>
        <dbReference type="ARBA" id="ARBA00022741"/>
    </source>
</evidence>
<keyword evidence="1" id="KW-0547">Nucleotide-binding</keyword>
<dbReference type="GO" id="GO:0016459">
    <property type="term" value="C:myosin complex"/>
    <property type="evidence" value="ECO:0007669"/>
    <property type="project" value="UniProtKB-KW"/>
</dbReference>
<dbReference type="PROSITE" id="PS50294">
    <property type="entry name" value="WD_REPEATS_REGION"/>
    <property type="match status" value="2"/>
</dbReference>
<dbReference type="PROSITE" id="PS50096">
    <property type="entry name" value="IQ"/>
    <property type="match status" value="2"/>
</dbReference>
<evidence type="ECO:0000256" key="7">
    <source>
        <dbReference type="PROSITE-ProRule" id="PRU00782"/>
    </source>
</evidence>
<dbReference type="SMART" id="SM00320">
    <property type="entry name" value="WD40"/>
    <property type="match status" value="5"/>
</dbReference>
<dbReference type="InterPro" id="IPR036961">
    <property type="entry name" value="Kinesin_motor_dom_sf"/>
</dbReference>
<keyword evidence="4" id="KW-0505">Motor protein</keyword>
<protein>
    <submittedName>
        <fullName evidence="10">Myosin f</fullName>
    </submittedName>
</protein>
<comment type="caution">
    <text evidence="10">The sequence shown here is derived from an EMBL/GenBank/DDBJ whole genome shotgun (WGS) entry which is preliminary data.</text>
</comment>
<dbReference type="CDD" id="cd23767">
    <property type="entry name" value="IQCD"/>
    <property type="match status" value="1"/>
</dbReference>
<accession>A0A1D3CXD7</accession>
<keyword evidence="3 7" id="KW-0518">Myosin</keyword>
<dbReference type="PROSITE" id="PS51456">
    <property type="entry name" value="MYOSIN_MOTOR"/>
    <property type="match status" value="1"/>
</dbReference>
<dbReference type="Gene3D" id="2.130.10.10">
    <property type="entry name" value="YVTN repeat-like/Quinoprotein amine dehydrogenase"/>
    <property type="match status" value="2"/>
</dbReference>
<dbReference type="InterPro" id="IPR001680">
    <property type="entry name" value="WD40_rpt"/>
</dbReference>
<evidence type="ECO:0000256" key="2">
    <source>
        <dbReference type="ARBA" id="ARBA00022840"/>
    </source>
</evidence>
<evidence type="ECO:0000256" key="8">
    <source>
        <dbReference type="SAM" id="Coils"/>
    </source>
</evidence>
<dbReference type="VEuPathDB" id="ToxoDB:cyc_03901"/>
<dbReference type="PANTHER" id="PTHR13140">
    <property type="entry name" value="MYOSIN"/>
    <property type="match status" value="1"/>
</dbReference>
<keyword evidence="5 7" id="KW-0009">Actin-binding</keyword>
<dbReference type="InterPro" id="IPR001609">
    <property type="entry name" value="Myosin_head_motor_dom-like"/>
</dbReference>
<gene>
    <name evidence="10" type="ORF">cyc_03901</name>
</gene>
<name>A0A1D3CXD7_9EIME</name>
<dbReference type="SMART" id="SM00015">
    <property type="entry name" value="IQ"/>
    <property type="match status" value="6"/>
</dbReference>